<dbReference type="Gene3D" id="2.60.40.10">
    <property type="entry name" value="Immunoglobulins"/>
    <property type="match status" value="3"/>
</dbReference>
<dbReference type="GO" id="GO:0005509">
    <property type="term" value="F:calcium ion binding"/>
    <property type="evidence" value="ECO:0007669"/>
    <property type="project" value="InterPro"/>
</dbReference>
<keyword evidence="6" id="KW-0106">Calcium</keyword>
<dbReference type="InterPro" id="IPR006644">
    <property type="entry name" value="Cadg"/>
</dbReference>
<accession>A0A941IFB3</accession>
<reference evidence="10" key="1">
    <citation type="submission" date="2021-04" db="EMBL/GenBank/DDBJ databases">
        <title>novel species isolated from subtropical streams in China.</title>
        <authorList>
            <person name="Lu H."/>
        </authorList>
    </citation>
    <scope>NUCLEOTIDE SEQUENCE</scope>
    <source>
        <strain evidence="10">FT137W</strain>
    </source>
</reference>
<dbReference type="PRINTS" id="PR01488">
    <property type="entry name" value="RTXTOXINA"/>
</dbReference>
<dbReference type="PANTHER" id="PTHR38340">
    <property type="entry name" value="S-LAYER PROTEIN"/>
    <property type="match status" value="1"/>
</dbReference>
<dbReference type="GO" id="GO:0005576">
    <property type="term" value="C:extracellular region"/>
    <property type="evidence" value="ECO:0007669"/>
    <property type="project" value="UniProtKB-SubCell"/>
</dbReference>
<name>A0A941IFB3_9BURK</name>
<dbReference type="InterPro" id="IPR003995">
    <property type="entry name" value="RTX_toxin_determinant-A"/>
</dbReference>
<gene>
    <name evidence="10" type="ORF">KDM90_02460</name>
</gene>
<dbReference type="InterPro" id="IPR001343">
    <property type="entry name" value="Hemolysn_Ca-bd"/>
</dbReference>
<feature type="domain" description="Dystroglycan-type cadherin-like" evidence="9">
    <location>
        <begin position="2273"/>
        <end position="2371"/>
    </location>
</feature>
<dbReference type="PROSITE" id="PS00330">
    <property type="entry name" value="HEMOLYSIN_CALCIUM"/>
    <property type="match status" value="12"/>
</dbReference>
<evidence type="ECO:0000256" key="1">
    <source>
        <dbReference type="ARBA" id="ARBA00004370"/>
    </source>
</evidence>
<dbReference type="InterPro" id="IPR015919">
    <property type="entry name" value="Cadherin-like_sf"/>
</dbReference>
<organism evidence="10 11">
    <name type="scientific">Undibacterium fentianense</name>
    <dbReference type="NCBI Taxonomy" id="2828728"/>
    <lineage>
        <taxon>Bacteria</taxon>
        <taxon>Pseudomonadati</taxon>
        <taxon>Pseudomonadota</taxon>
        <taxon>Betaproteobacteria</taxon>
        <taxon>Burkholderiales</taxon>
        <taxon>Oxalobacteraceae</taxon>
        <taxon>Undibacterium</taxon>
    </lineage>
</organism>
<dbReference type="SUPFAM" id="SSF49313">
    <property type="entry name" value="Cadherin-like"/>
    <property type="match status" value="3"/>
</dbReference>
<dbReference type="InterPro" id="IPR010566">
    <property type="entry name" value="Haemolys_ca-bd"/>
</dbReference>
<keyword evidence="11" id="KW-1185">Reference proteome</keyword>
<evidence type="ECO:0000256" key="4">
    <source>
        <dbReference type="ARBA" id="ARBA00022656"/>
    </source>
</evidence>
<feature type="domain" description="Dystroglycan-type cadherin-like" evidence="9">
    <location>
        <begin position="1844"/>
        <end position="1942"/>
    </location>
</feature>
<dbReference type="InterPro" id="IPR011049">
    <property type="entry name" value="Serralysin-like_metalloprot_C"/>
</dbReference>
<dbReference type="PRINTS" id="PR00313">
    <property type="entry name" value="CABNDNGRPT"/>
</dbReference>
<evidence type="ECO:0000256" key="8">
    <source>
        <dbReference type="ARBA" id="ARBA00023136"/>
    </source>
</evidence>
<dbReference type="Gene3D" id="2.150.10.10">
    <property type="entry name" value="Serralysin-like metalloprotease, C-terminal"/>
    <property type="match status" value="9"/>
</dbReference>
<proteinExistence type="predicted"/>
<keyword evidence="7" id="KW-0843">Virulence</keyword>
<evidence type="ECO:0000256" key="5">
    <source>
        <dbReference type="ARBA" id="ARBA00022737"/>
    </source>
</evidence>
<dbReference type="SUPFAM" id="SSF51120">
    <property type="entry name" value="beta-Roll"/>
    <property type="match status" value="11"/>
</dbReference>
<keyword evidence="3" id="KW-0964">Secreted</keyword>
<keyword evidence="4" id="KW-0800">Toxin</keyword>
<dbReference type="GO" id="GO:0090729">
    <property type="term" value="F:toxin activity"/>
    <property type="evidence" value="ECO:0007669"/>
    <property type="project" value="UniProtKB-KW"/>
</dbReference>
<dbReference type="Proteomes" id="UP000678545">
    <property type="component" value="Unassembled WGS sequence"/>
</dbReference>
<evidence type="ECO:0000256" key="3">
    <source>
        <dbReference type="ARBA" id="ARBA00022525"/>
    </source>
</evidence>
<dbReference type="PANTHER" id="PTHR38340:SF1">
    <property type="entry name" value="S-LAYER PROTEIN"/>
    <property type="match status" value="1"/>
</dbReference>
<keyword evidence="8" id="KW-0472">Membrane</keyword>
<dbReference type="Pfam" id="PF00353">
    <property type="entry name" value="HemolysinCabind"/>
    <property type="match status" value="17"/>
</dbReference>
<dbReference type="SMART" id="SM00736">
    <property type="entry name" value="CADG"/>
    <property type="match status" value="3"/>
</dbReference>
<evidence type="ECO:0000313" key="11">
    <source>
        <dbReference type="Proteomes" id="UP000678545"/>
    </source>
</evidence>
<dbReference type="InterPro" id="IPR050557">
    <property type="entry name" value="RTX_toxin/Mannuronan_C5-epim"/>
</dbReference>
<comment type="caution">
    <text evidence="10">The sequence shown here is derived from an EMBL/GenBank/DDBJ whole genome shotgun (WGS) entry which is preliminary data.</text>
</comment>
<evidence type="ECO:0000313" key="10">
    <source>
        <dbReference type="EMBL" id="MBR7798870.1"/>
    </source>
</evidence>
<dbReference type="Pfam" id="PF06594">
    <property type="entry name" value="HCBP_related"/>
    <property type="match status" value="5"/>
</dbReference>
<comment type="subcellular location">
    <subcellularLocation>
        <location evidence="1">Membrane</location>
    </subcellularLocation>
    <subcellularLocation>
        <location evidence="2">Secreted</location>
    </subcellularLocation>
</comment>
<sequence>MPDSKVVINQINRGTDGTMFGHVWVVVTDSKGVDHSYGFTPNDILFGQTPSPWSEGRVETKDNTLHPNPDFSKEYSISDAQVQKIIDFAEKIKANPGPYNLEGMNNCTTFATKVLVNAGVVPSGGMLPAIPAMIPNWVRAKGIQSGNIKRIASGPRVLRIPAGGIGGIGGGWGASGMGGGAGNAGSAGTRPPVRDPLAIDLDGDGIETTSSRDGTIILFDHNNDGIKTGSGWIKPDDGWLAIDKNGNGSIDSGRELLGVDTLKKNGEFAQNGFDALSDLDANGDSKIDADDAEFKNLRVWRDLNQDGVSQIEELSTLAEIGVSSINVSSIGGRLDLGNGNVQTATGTFTRTSGSAGQLSETTSAVANLDLLVDTFYRKFVDAIPLTSQAESLPDLFGSGRVRNLRESISLSSSLGDFVQIYSNLTTRSLQIDYLDQFIQLWADTSDMKSYRQQALDLSESGVSLSYHLATYLPGNADYESFMRKLGVVERFMGFSYGGPTGEARFEYLTPSSGALSVTLTGAQIASIELAYDRLKSDIYESLLPQTRMRGYLDIMDSSIIEGDFSNEKIEGRFLAEISQKGREGIVDLLEFVSSVGSKSLLEMGWDAKIFIFKQLMSFSSSQVESFSQEMTEWTVKFNEVTQSSTQSSKRNDILIRNILSELVRGDDGDDFILTGNGNDSLFGENGNDFLWGGSGDDILSGGSGDNVYAWGLGSGKDRIESYNETVDHVDRLLILGSLVSTDLTFRRIGSDLQISIIGNNDSLRIKNAFNNLDDSNWNSMISEIMFSNGSSMNANDIQALSLIGNSQKDYLRGFIGNDVLNGFDGDDLLEGAAGDDFLIGGLGNDVLKGETGNDFYQFELNWGADTVIDLTGKSIIRFGAGIERDNLSITREGDDVTITDTRNNSSIFFTAYSRAGDQAYLNSEIQFDNGDKLTLRDFLITKLTCTNGNDTIRGTSLDDTIVGLRGNDTLVGNIGDDFLQGDAGDDFLIGGEGNDTIFGGSGNDILLGGSGNDTYRFGRNQGSDFVIDRTAGVGVGGEDKIVLDADVLPVNVSLYRTSSVNSAYYNANNVDDLILVIDGSNEQLCIADYFSTTEDMAVESIVFGNGVVWTKADILTKLINQSGTVSNFTATTGDDTFTVDHSLDQVSGERGGHDRIVSSVSYELPNNLVADIELSGVLNLNASSWGSGAITGNSGDNILRKNGLGDFYYDHATLTGGKGNDLYFARGFMDRNGAKLDEINADKINDTVIENANEGYDTITTTAYNATLPANVEKLVVSGEGMYAWYFPTSTYIVNHFNGNELDNVIDASGISSGNPIIDGGLGKDTMIGGGGDDTFIVDNVDDIVIETLLTNRSDSLSAFKGDTIESSVSYALPANVENLSLTGTNAINGTGNELSNRLDGSKNSAINHLSGGLGDDTYIVDVNDVIHENVGEGNDTVAFNKPGNYKLSDYQQIENIALEDWAYELNGPNSITGNASDNIITGNSTSNTLIGGAGNDVIYDCSKEGSRKIDSYQYGLVNDQDQLIGGLGNDTLVSYSGADTLDGGEGDDSLYGGKGDTTFVFGHGYGHDRLISDSGDWGANSAGDRVAFTLDVHANEVLFSRNGTTLSVGLQGSADVFDIDNFFVDQSSLQLTNTIEKIVFADGSYWDSSTIVSRLLSGNANSPTSGNDLIAGSGGDDVIDSLDGNDVIQGDSGNDTLNGNRGDDKIFGGLGNDTLIGGIGNDVLVGGSGADIYRFSRGFGQDFVEEQGTPSATELDTIIFDNTILPADVRVEFGIGESESAIYLKIRNTEDQIILRSSESKTPWSTYYLYQNGVERVQFADGTIWNVQDLLDKATANINHAPYVTNGIRDQAGKNGGAFNFTIPSNSFSDMDVGDTLNYSATLADGTPLPAWLSFNATTKTFSGILNATDTIYLQVSVEDSGKLKTSTTFSIYLDQDQTISGTSANDTLRGGIGNDTIYGLAGNDTLYGGYGKDTFVGGAGDDYYSIEDEGDVIVENLNEGDDFVRSNVSYTLSDNVERLALDGGSDLSATGNALNNGLWGNEGSNVLTGARGNDYLSGGLGNDIYVYNRGDGQDTVDNKDLLTATDVVRFAGNIVDTDVLAFKSGNTLFLKIKGTTDQIGISNYYAANTTLNGEAADYKIDKVEFSNAVTWNQVMIQTMVDRATNNKAPTIATAVPNQTTIVGTVYSFTVPVNTIVDTDVGDSVTYSLKMQDGSALPSWLSFNSSTRVLSGTAAAGNVGALNLTLWGTDNYGLAIGQSLKMTVSAANRTPVLATPLVDQTAALSTAFTYTVPSTSFTDPDAGDVLGYTATLADGSALPSWLSFNTSTRTFSGTPSAVGTISVKVTAKDAGNLSASDVFDLVVSVTNLNLTGTSGADTLTGGAGNDTLSGLAGNDKLTGNAGNDVLDGGAGTDTLIGGLGDDTYVVDVVTDVVTENLNEGTDTIKSGVTLTLPANVENLILTGTTAINGTGNALPNTITGNSAINTLDGGAGADTLIGGAGNDIYVIDNIGDLITENSGEGTDQVNSSVSYTLSANVENLTLTGTASINGTGNALANTLTGNAGNNILDGGTGADNMIGGAGDDTYIVDNTADVVTEAASAGTDLVQSSISYILGTNIENLTLTGSAAINATGNTVANILVGNSGNNILDGGTGADTMSGGAGNDIYIIDNASDVATENTGEGNDQVKSSVTYTLIANLEALLLTGTTAINGTGNTLDNLLTGNSGNNVLNGAAGNDILQGAAGDDTLTDTAGNNIFDGGAGIDVIAAGVGNDFIAGGLGNDTITTSTGTDVIAFNRGDGMDIVNASTGKDNTLSLGKGIKYADLLFKKSGNDLILVTGTSEQVTMKDWYANVNNHSIANLQVVIEGTTDYNAASTNKLNNKKIEQFNFDGLVTKFDQARAANPSLTSWALSASLLEFYLNSSDTAAMGGDLAYQYTKTGSLSGFTMAPALNLVSSAQFGTVNQTLQPVANLKDATVSLV</sequence>
<feature type="domain" description="Dystroglycan-type cadherin-like" evidence="9">
    <location>
        <begin position="2172"/>
        <end position="2272"/>
    </location>
</feature>
<evidence type="ECO:0000256" key="2">
    <source>
        <dbReference type="ARBA" id="ARBA00004613"/>
    </source>
</evidence>
<dbReference type="RefSeq" id="WP_212673995.1">
    <property type="nucleotide sequence ID" value="NZ_JAGSPJ010000001.1"/>
</dbReference>
<dbReference type="InterPro" id="IPR013783">
    <property type="entry name" value="Ig-like_fold"/>
</dbReference>
<evidence type="ECO:0000259" key="9">
    <source>
        <dbReference type="SMART" id="SM00736"/>
    </source>
</evidence>
<evidence type="ECO:0000256" key="7">
    <source>
        <dbReference type="ARBA" id="ARBA00023026"/>
    </source>
</evidence>
<dbReference type="GO" id="GO:0016020">
    <property type="term" value="C:membrane"/>
    <property type="evidence" value="ECO:0007669"/>
    <property type="project" value="UniProtKB-SubCell"/>
</dbReference>
<keyword evidence="5" id="KW-0677">Repeat</keyword>
<dbReference type="EMBL" id="JAGSPJ010000001">
    <property type="protein sequence ID" value="MBR7798870.1"/>
    <property type="molecule type" value="Genomic_DNA"/>
</dbReference>
<protein>
    <submittedName>
        <fullName evidence="10">Ig domain-containing protein</fullName>
    </submittedName>
</protein>
<dbReference type="Pfam" id="PF05345">
    <property type="entry name" value="He_PIG"/>
    <property type="match status" value="3"/>
</dbReference>
<evidence type="ECO:0000256" key="6">
    <source>
        <dbReference type="ARBA" id="ARBA00022837"/>
    </source>
</evidence>
<dbReference type="InterPro" id="IPR018511">
    <property type="entry name" value="Hemolysin-typ_Ca-bd_CS"/>
</dbReference>